<dbReference type="SUPFAM" id="SSF53850">
    <property type="entry name" value="Periplasmic binding protein-like II"/>
    <property type="match status" value="1"/>
</dbReference>
<dbReference type="Proteomes" id="UP000643810">
    <property type="component" value="Unassembled WGS sequence"/>
</dbReference>
<dbReference type="PROSITE" id="PS51257">
    <property type="entry name" value="PROKAR_LIPOPROTEIN"/>
    <property type="match status" value="1"/>
</dbReference>
<evidence type="ECO:0000313" key="4">
    <source>
        <dbReference type="Proteomes" id="UP000643810"/>
    </source>
</evidence>
<keyword evidence="2" id="KW-0732">Signal</keyword>
<feature type="region of interest" description="Disordered" evidence="1">
    <location>
        <begin position="28"/>
        <end position="55"/>
    </location>
</feature>
<evidence type="ECO:0008006" key="5">
    <source>
        <dbReference type="Google" id="ProtNLM"/>
    </source>
</evidence>
<dbReference type="EMBL" id="JACOPG010000005">
    <property type="protein sequence ID" value="MBC5687268.1"/>
    <property type="molecule type" value="Genomic_DNA"/>
</dbReference>
<evidence type="ECO:0000256" key="2">
    <source>
        <dbReference type="SAM" id="SignalP"/>
    </source>
</evidence>
<name>A0ABR7GJ35_9FIRM</name>
<feature type="compositionally biased region" description="Acidic residues" evidence="1">
    <location>
        <begin position="36"/>
        <end position="48"/>
    </location>
</feature>
<evidence type="ECO:0000256" key="1">
    <source>
        <dbReference type="SAM" id="MobiDB-lite"/>
    </source>
</evidence>
<organism evidence="3 4">
    <name type="scientific">Roseburia lenta</name>
    <dbReference type="NCBI Taxonomy" id="2763061"/>
    <lineage>
        <taxon>Bacteria</taxon>
        <taxon>Bacillati</taxon>
        <taxon>Bacillota</taxon>
        <taxon>Clostridia</taxon>
        <taxon>Lachnospirales</taxon>
        <taxon>Lachnospiraceae</taxon>
        <taxon>Roseburia</taxon>
    </lineage>
</organism>
<dbReference type="RefSeq" id="WP_186854736.1">
    <property type="nucleotide sequence ID" value="NZ_JACOPG010000005.1"/>
</dbReference>
<gene>
    <name evidence="3" type="ORF">H8R94_11770</name>
</gene>
<reference evidence="3 4" key="1">
    <citation type="submission" date="2020-08" db="EMBL/GenBank/DDBJ databases">
        <title>Genome public.</title>
        <authorList>
            <person name="Liu C."/>
            <person name="Sun Q."/>
        </authorList>
    </citation>
    <scope>NUCLEOTIDE SEQUENCE [LARGE SCALE GENOMIC DNA]</scope>
    <source>
        <strain evidence="3 4">NSJ-9</strain>
    </source>
</reference>
<dbReference type="Gene3D" id="3.40.190.10">
    <property type="entry name" value="Periplasmic binding protein-like II"/>
    <property type="match status" value="1"/>
</dbReference>
<feature type="signal peptide" evidence="2">
    <location>
        <begin position="1"/>
        <end position="20"/>
    </location>
</feature>
<proteinExistence type="predicted"/>
<accession>A0ABR7GJ35</accession>
<protein>
    <recommendedName>
        <fullName evidence="5">Carbohydrate ABC transporter substrate-binding protein</fullName>
    </recommendedName>
</protein>
<evidence type="ECO:0000313" key="3">
    <source>
        <dbReference type="EMBL" id="MBC5687268.1"/>
    </source>
</evidence>
<feature type="chain" id="PRO_5045917536" description="Carbohydrate ABC transporter substrate-binding protein" evidence="2">
    <location>
        <begin position="21"/>
        <end position="464"/>
    </location>
</feature>
<sequence>MKKRKVLAMLLAFAMTFSLAACGSSGGNDDQANSDADTESGSDEDAIPDNEITGDPSAKDAFVVWAWNTDFTTLQDLLVEKYPDLKDRLVFVNCGGSSYYQDKIDALLDDPSNELYPDMMLLEVGYVQKYVQSDYLMSLKDLGITDADTADQFSYNIELGSDKDGVQKASFWQATPGCIQIRADLAEKYLGTTDQAELEKTFSSWDSILEAARKVNDASGGKVKLFSGYDDLKYIFLNGARTVGWYDDNDVIQMDPAMEEYMEYSKTLYDEDLTFNTTMWGTDWAALKDGDGEKSEACIAFAGCPWYTYWSLTDTWDKNTILVDAPVQFYWGGTGLAATAKCADTDVAAEIIKSCTCDKDFMTSIYKANGDFVNNQKAISDIVANNLKGASTFSLYGDQNIPEFFSTRGQNVDVSLVTAEDMTINETLFPAAVTAYATGESDKDTAIKDFKAAVHDTYSYLKVE</sequence>
<keyword evidence="4" id="KW-1185">Reference proteome</keyword>
<comment type="caution">
    <text evidence="3">The sequence shown here is derived from an EMBL/GenBank/DDBJ whole genome shotgun (WGS) entry which is preliminary data.</text>
</comment>